<accession>A0AAP0S0Z1</accession>
<sequence>MAVIPAQTVHFLRPLSLSSPSSPRFPSQSPAIPLLHSHAPSITTVRFSKSTNEISCSSPSRLVARASPAEFSANTSDILGDVNIFTAAGESVFFKDLWDQNEGMAVVALLRHFGCPCCWELASVLKESKAKFDSAGVKLIAVGVGTPNKAQSPCRAVTISNGLPLC</sequence>
<keyword evidence="2" id="KW-1185">Reference proteome</keyword>
<dbReference type="Proteomes" id="UP001415857">
    <property type="component" value="Unassembled WGS sequence"/>
</dbReference>
<dbReference type="GO" id="GO:0009507">
    <property type="term" value="C:chloroplast"/>
    <property type="evidence" value="ECO:0007669"/>
    <property type="project" value="TreeGrafter"/>
</dbReference>
<dbReference type="InterPro" id="IPR036249">
    <property type="entry name" value="Thioredoxin-like_sf"/>
</dbReference>
<reference evidence="1 2" key="1">
    <citation type="journal article" date="2024" name="Plant J.">
        <title>Genome sequences and population genomics reveal climatic adaptation and genomic divergence between two closely related sweetgum species.</title>
        <authorList>
            <person name="Xu W.Q."/>
            <person name="Ren C.Q."/>
            <person name="Zhang X.Y."/>
            <person name="Comes H.P."/>
            <person name="Liu X.H."/>
            <person name="Li Y.G."/>
            <person name="Kettle C.J."/>
            <person name="Jalonen R."/>
            <person name="Gaisberger H."/>
            <person name="Ma Y.Z."/>
            <person name="Qiu Y.X."/>
        </authorList>
    </citation>
    <scope>NUCLEOTIDE SEQUENCE [LARGE SCALE GENOMIC DNA]</scope>
    <source>
        <strain evidence="1">Hangzhou</strain>
    </source>
</reference>
<comment type="caution">
    <text evidence="1">The sequence shown here is derived from an EMBL/GenBank/DDBJ whole genome shotgun (WGS) entry which is preliminary data.</text>
</comment>
<dbReference type="SUPFAM" id="SSF52833">
    <property type="entry name" value="Thioredoxin-like"/>
    <property type="match status" value="1"/>
</dbReference>
<evidence type="ECO:0000313" key="2">
    <source>
        <dbReference type="Proteomes" id="UP001415857"/>
    </source>
</evidence>
<dbReference type="PANTHER" id="PTHR28630">
    <property type="match status" value="1"/>
</dbReference>
<name>A0AAP0S0Z1_LIQFO</name>
<evidence type="ECO:0000313" key="1">
    <source>
        <dbReference type="EMBL" id="KAK9285257.1"/>
    </source>
</evidence>
<dbReference type="InterPro" id="IPR032801">
    <property type="entry name" value="PXL2A/B/C"/>
</dbReference>
<gene>
    <name evidence="1" type="ORF">L1049_024447</name>
</gene>
<protein>
    <submittedName>
        <fullName evidence="1">Uncharacterized protein</fullName>
    </submittedName>
</protein>
<proteinExistence type="predicted"/>
<organism evidence="1 2">
    <name type="scientific">Liquidambar formosana</name>
    <name type="common">Formosan gum</name>
    <dbReference type="NCBI Taxonomy" id="63359"/>
    <lineage>
        <taxon>Eukaryota</taxon>
        <taxon>Viridiplantae</taxon>
        <taxon>Streptophyta</taxon>
        <taxon>Embryophyta</taxon>
        <taxon>Tracheophyta</taxon>
        <taxon>Spermatophyta</taxon>
        <taxon>Magnoliopsida</taxon>
        <taxon>eudicotyledons</taxon>
        <taxon>Gunneridae</taxon>
        <taxon>Pentapetalae</taxon>
        <taxon>Saxifragales</taxon>
        <taxon>Altingiaceae</taxon>
        <taxon>Liquidambar</taxon>
    </lineage>
</organism>
<dbReference type="PANTHER" id="PTHR28630:SF23">
    <property type="entry name" value="THIOREDOXIN SUPERFAMILY PROTEIN"/>
    <property type="match status" value="1"/>
</dbReference>
<dbReference type="EMBL" id="JBBPBK010000005">
    <property type="protein sequence ID" value="KAK9285257.1"/>
    <property type="molecule type" value="Genomic_DNA"/>
</dbReference>
<dbReference type="AlphaFoldDB" id="A0AAP0S0Z1"/>